<evidence type="ECO:0000313" key="2">
    <source>
        <dbReference type="Proteomes" id="UP000325081"/>
    </source>
</evidence>
<proteinExistence type="predicted"/>
<gene>
    <name evidence="1" type="ORF">STAS_26583</name>
</gene>
<dbReference type="Proteomes" id="UP000325081">
    <property type="component" value="Unassembled WGS sequence"/>
</dbReference>
<evidence type="ECO:0000313" key="1">
    <source>
        <dbReference type="EMBL" id="GER49342.1"/>
    </source>
</evidence>
<sequence length="141" mass="14920">MYNASIARLYLLPEQHQVRGPNPWPVDRLSPAGESSICATGRLGSETGWCGRRRRGGSVRWKRRSGRGGRIRGRRCGGGGRRLWLEHLSPPRDNALESGCGIDANLGGGFGMRVGAAGGKIGDNLAAAGDGVTFLPTPNPS</sequence>
<accession>A0A5A7QWN4</accession>
<keyword evidence="2" id="KW-1185">Reference proteome</keyword>
<dbReference type="EMBL" id="BKCP01008515">
    <property type="protein sequence ID" value="GER49342.1"/>
    <property type="molecule type" value="Genomic_DNA"/>
</dbReference>
<protein>
    <submittedName>
        <fullName evidence="1">UDP-N-acetylenolpyruvoylglucosamine reductase</fullName>
    </submittedName>
</protein>
<reference evidence="2" key="1">
    <citation type="journal article" date="2019" name="Curr. Biol.">
        <title>Genome Sequence of Striga asiatica Provides Insight into the Evolution of Plant Parasitism.</title>
        <authorList>
            <person name="Yoshida S."/>
            <person name="Kim S."/>
            <person name="Wafula E.K."/>
            <person name="Tanskanen J."/>
            <person name="Kim Y.M."/>
            <person name="Honaas L."/>
            <person name="Yang Z."/>
            <person name="Spallek T."/>
            <person name="Conn C.E."/>
            <person name="Ichihashi Y."/>
            <person name="Cheong K."/>
            <person name="Cui S."/>
            <person name="Der J.P."/>
            <person name="Gundlach H."/>
            <person name="Jiao Y."/>
            <person name="Hori C."/>
            <person name="Ishida J.K."/>
            <person name="Kasahara H."/>
            <person name="Kiba T."/>
            <person name="Kim M.S."/>
            <person name="Koo N."/>
            <person name="Laohavisit A."/>
            <person name="Lee Y.H."/>
            <person name="Lumba S."/>
            <person name="McCourt P."/>
            <person name="Mortimer J.C."/>
            <person name="Mutuku J.M."/>
            <person name="Nomura T."/>
            <person name="Sasaki-Sekimoto Y."/>
            <person name="Seto Y."/>
            <person name="Wang Y."/>
            <person name="Wakatake T."/>
            <person name="Sakakibara H."/>
            <person name="Demura T."/>
            <person name="Yamaguchi S."/>
            <person name="Yoneyama K."/>
            <person name="Manabe R.I."/>
            <person name="Nelson D.C."/>
            <person name="Schulman A.H."/>
            <person name="Timko M.P."/>
            <person name="dePamphilis C.W."/>
            <person name="Choi D."/>
            <person name="Shirasu K."/>
        </authorList>
    </citation>
    <scope>NUCLEOTIDE SEQUENCE [LARGE SCALE GENOMIC DNA]</scope>
    <source>
        <strain evidence="2">cv. UVA1</strain>
    </source>
</reference>
<dbReference type="AlphaFoldDB" id="A0A5A7QWN4"/>
<organism evidence="1 2">
    <name type="scientific">Striga asiatica</name>
    <name type="common">Asiatic witchweed</name>
    <name type="synonym">Buchnera asiatica</name>
    <dbReference type="NCBI Taxonomy" id="4170"/>
    <lineage>
        <taxon>Eukaryota</taxon>
        <taxon>Viridiplantae</taxon>
        <taxon>Streptophyta</taxon>
        <taxon>Embryophyta</taxon>
        <taxon>Tracheophyta</taxon>
        <taxon>Spermatophyta</taxon>
        <taxon>Magnoliopsida</taxon>
        <taxon>eudicotyledons</taxon>
        <taxon>Gunneridae</taxon>
        <taxon>Pentapetalae</taxon>
        <taxon>asterids</taxon>
        <taxon>lamiids</taxon>
        <taxon>Lamiales</taxon>
        <taxon>Orobanchaceae</taxon>
        <taxon>Buchnereae</taxon>
        <taxon>Striga</taxon>
    </lineage>
</organism>
<name>A0A5A7QWN4_STRAF</name>
<comment type="caution">
    <text evidence="1">The sequence shown here is derived from an EMBL/GenBank/DDBJ whole genome shotgun (WGS) entry which is preliminary data.</text>
</comment>